<reference evidence="2 3" key="1">
    <citation type="submission" date="2020-06" db="EMBL/GenBank/DDBJ databases">
        <authorList>
            <person name="Li R."/>
            <person name="Bekaert M."/>
        </authorList>
    </citation>
    <scope>NUCLEOTIDE SEQUENCE [LARGE SCALE GENOMIC DNA]</scope>
    <source>
        <strain evidence="3">wild</strain>
    </source>
</reference>
<protein>
    <recommendedName>
        <fullName evidence="4">Ig-like domain-containing protein</fullName>
    </recommendedName>
</protein>
<dbReference type="SUPFAM" id="SSF48726">
    <property type="entry name" value="Immunoglobulin"/>
    <property type="match status" value="1"/>
</dbReference>
<sequence>MGQSQLIVSICIYMCVIQFVTSKVSWSLSSLPAIFGNDITLTCEIEIKSKDCSVRQWSGGPDGKAIMYNGITSKSYKYQEKVDLQSTNFSFIIKSFMETDVNVNYTCSCDFKSFKKKLSLEEKLFHYPPIETNVSFVYDQDLLKVMLDLKKVYPVPRCGFYFGKDFESKTMAVHFHHNGLVFNAKYTIEYRIRNHEEGCGKRPTVKCIFISTDKPITINGNATIICPGKMYANSVC</sequence>
<accession>A0A6J8CWZ5</accession>
<evidence type="ECO:0000313" key="2">
    <source>
        <dbReference type="EMBL" id="CAC5399422.1"/>
    </source>
</evidence>
<dbReference type="InterPro" id="IPR013783">
    <property type="entry name" value="Ig-like_fold"/>
</dbReference>
<evidence type="ECO:0008006" key="4">
    <source>
        <dbReference type="Google" id="ProtNLM"/>
    </source>
</evidence>
<dbReference type="EMBL" id="CACVKT020006019">
    <property type="protein sequence ID" value="CAC5399422.1"/>
    <property type="molecule type" value="Genomic_DNA"/>
</dbReference>
<keyword evidence="3" id="KW-1185">Reference proteome</keyword>
<keyword evidence="1" id="KW-0732">Signal</keyword>
<dbReference type="Proteomes" id="UP000507470">
    <property type="component" value="Unassembled WGS sequence"/>
</dbReference>
<proteinExistence type="predicted"/>
<name>A0A6J8CWZ5_MYTCO</name>
<dbReference type="InterPro" id="IPR036179">
    <property type="entry name" value="Ig-like_dom_sf"/>
</dbReference>
<dbReference type="OrthoDB" id="10383458at2759"/>
<dbReference type="AlphaFoldDB" id="A0A6J8CWZ5"/>
<dbReference type="Gene3D" id="2.60.40.10">
    <property type="entry name" value="Immunoglobulins"/>
    <property type="match status" value="1"/>
</dbReference>
<organism evidence="2 3">
    <name type="scientific">Mytilus coruscus</name>
    <name type="common">Sea mussel</name>
    <dbReference type="NCBI Taxonomy" id="42192"/>
    <lineage>
        <taxon>Eukaryota</taxon>
        <taxon>Metazoa</taxon>
        <taxon>Spiralia</taxon>
        <taxon>Lophotrochozoa</taxon>
        <taxon>Mollusca</taxon>
        <taxon>Bivalvia</taxon>
        <taxon>Autobranchia</taxon>
        <taxon>Pteriomorphia</taxon>
        <taxon>Mytilida</taxon>
        <taxon>Mytiloidea</taxon>
        <taxon>Mytilidae</taxon>
        <taxon>Mytilinae</taxon>
        <taxon>Mytilus</taxon>
    </lineage>
</organism>
<feature type="signal peptide" evidence="1">
    <location>
        <begin position="1"/>
        <end position="22"/>
    </location>
</feature>
<evidence type="ECO:0000313" key="3">
    <source>
        <dbReference type="Proteomes" id="UP000507470"/>
    </source>
</evidence>
<gene>
    <name evidence="2" type="ORF">MCOR_33689</name>
</gene>
<feature type="chain" id="PRO_5026743079" description="Ig-like domain-containing protein" evidence="1">
    <location>
        <begin position="23"/>
        <end position="236"/>
    </location>
</feature>
<evidence type="ECO:0000256" key="1">
    <source>
        <dbReference type="SAM" id="SignalP"/>
    </source>
</evidence>